<evidence type="ECO:0000256" key="3">
    <source>
        <dbReference type="ARBA" id="ARBA00023118"/>
    </source>
</evidence>
<dbReference type="PANTHER" id="PTHR36984:SF1">
    <property type="entry name" value="CRISPR-ASSOCIATED ENDORIBONUCLEASE CAS6 1"/>
    <property type="match status" value="1"/>
</dbReference>
<dbReference type="EMBL" id="LT906446">
    <property type="protein sequence ID" value="SNU96736.1"/>
    <property type="molecule type" value="Genomic_DNA"/>
</dbReference>
<gene>
    <name evidence="5" type="ORF">SAMEA4364220_00637</name>
</gene>
<keyword evidence="3" id="KW-0051">Antiviral defense</keyword>
<dbReference type="Pfam" id="PF01881">
    <property type="entry name" value="Cas_Cas6_C"/>
    <property type="match status" value="1"/>
</dbReference>
<feature type="domain" description="CRISPR associated protein Cas6 C-terminal" evidence="4">
    <location>
        <begin position="116"/>
        <end position="226"/>
    </location>
</feature>
<dbReference type="Gene3D" id="3.30.70.1900">
    <property type="match status" value="1"/>
</dbReference>
<name>A0A239TGI2_9FIRM</name>
<organism evidence="5 6">
    <name type="scientific">Megamonas hypermegale</name>
    <dbReference type="NCBI Taxonomy" id="158847"/>
    <lineage>
        <taxon>Bacteria</taxon>
        <taxon>Bacillati</taxon>
        <taxon>Bacillota</taxon>
        <taxon>Negativicutes</taxon>
        <taxon>Selenomonadales</taxon>
        <taxon>Selenomonadaceae</taxon>
        <taxon>Megamonas</taxon>
    </lineage>
</organism>
<accession>A0A239TGI2</accession>
<evidence type="ECO:0000313" key="6">
    <source>
        <dbReference type="Proteomes" id="UP000215383"/>
    </source>
</evidence>
<dbReference type="GeneID" id="78506666"/>
<dbReference type="RefSeq" id="WP_027889680.1">
    <property type="nucleotide sequence ID" value="NZ_LT906446.1"/>
</dbReference>
<dbReference type="PANTHER" id="PTHR36984">
    <property type="entry name" value="CRISPR-ASSOCIATED ENDORIBONUCLEASE CAS6 1"/>
    <property type="match status" value="1"/>
</dbReference>
<dbReference type="GO" id="GO:0003723">
    <property type="term" value="F:RNA binding"/>
    <property type="evidence" value="ECO:0007669"/>
    <property type="project" value="UniProtKB-KW"/>
</dbReference>
<keyword evidence="6" id="KW-1185">Reference proteome</keyword>
<evidence type="ECO:0000256" key="2">
    <source>
        <dbReference type="ARBA" id="ARBA00022884"/>
    </source>
</evidence>
<dbReference type="GO" id="GO:0051607">
    <property type="term" value="P:defense response to virus"/>
    <property type="evidence" value="ECO:0007669"/>
    <property type="project" value="UniProtKB-KW"/>
</dbReference>
<sequence>MEVYQIRMKVYLLEDIPVNSVQTRITDFIDRAFLKKRELSVLHEVNTYKNYCYDLLYPVEADKIYKKGNIYTLTIRTIDKNMADFFQQICVNTYTRYIKGLNVDFRILPKKIIEFIYTLTPLIVKDERGYWRSVMSEEEFARRIRINLANKWNSFNNDNIDENFQLYTTMEFLNKVPISIEYKNVKLLGDKIRLSVADNEIAQKMAYMSLGTGLGEMNSRGAGFVNYRWL</sequence>
<dbReference type="AlphaFoldDB" id="A0A239TGI2"/>
<evidence type="ECO:0000313" key="5">
    <source>
        <dbReference type="EMBL" id="SNU96736.1"/>
    </source>
</evidence>
<dbReference type="InterPro" id="IPR049435">
    <property type="entry name" value="Cas_Cas6_C"/>
</dbReference>
<dbReference type="eggNOG" id="COG1583">
    <property type="taxonomic scope" value="Bacteria"/>
</dbReference>
<dbReference type="GO" id="GO:0016788">
    <property type="term" value="F:hydrolase activity, acting on ester bonds"/>
    <property type="evidence" value="ECO:0007669"/>
    <property type="project" value="InterPro"/>
</dbReference>
<dbReference type="Proteomes" id="UP000215383">
    <property type="component" value="Chromosome 1"/>
</dbReference>
<reference evidence="5 6" key="1">
    <citation type="submission" date="2017-06" db="EMBL/GenBank/DDBJ databases">
        <authorList>
            <consortium name="Pathogen Informatics"/>
        </authorList>
    </citation>
    <scope>NUCLEOTIDE SEQUENCE [LARGE SCALE GENOMIC DNA]</scope>
    <source>
        <strain evidence="5 6">NCTC10570</strain>
    </source>
</reference>
<dbReference type="InterPro" id="IPR010156">
    <property type="entry name" value="CRISPR-assoc_prot_Cas6"/>
</dbReference>
<dbReference type="NCBIfam" id="TIGR01877">
    <property type="entry name" value="cas_cas6"/>
    <property type="match status" value="1"/>
</dbReference>
<keyword evidence="2" id="KW-0694">RNA-binding</keyword>
<proteinExistence type="inferred from homology"/>
<comment type="similarity">
    <text evidence="1">Belongs to the CRISPR-associated protein Cas6/Cse3/CasE family.</text>
</comment>
<protein>
    <submittedName>
        <fullName evidence="5">Uncharacterized protein predicted to be involved in DNA repair (RAMP superfamily)</fullName>
    </submittedName>
</protein>
<evidence type="ECO:0000256" key="1">
    <source>
        <dbReference type="ARBA" id="ARBA00005937"/>
    </source>
</evidence>
<evidence type="ECO:0000259" key="4">
    <source>
        <dbReference type="Pfam" id="PF01881"/>
    </source>
</evidence>